<keyword evidence="1" id="KW-1133">Transmembrane helix</keyword>
<keyword evidence="1" id="KW-0812">Transmembrane</keyword>
<name>W7YY02_9BACL</name>
<feature type="transmembrane region" description="Helical" evidence="1">
    <location>
        <begin position="50"/>
        <end position="70"/>
    </location>
</feature>
<reference evidence="2 3" key="1">
    <citation type="journal article" date="2014" name="Genome Announc.">
        <title>Draft Genome Sequence of Paenibacillus pini JCM 16418T, Isolated from the Rhizosphere of Pine Tree.</title>
        <authorList>
            <person name="Yuki M."/>
            <person name="Oshima K."/>
            <person name="Suda W."/>
            <person name="Oshida Y."/>
            <person name="Kitamura K."/>
            <person name="Iida Y."/>
            <person name="Hattori M."/>
            <person name="Ohkuma M."/>
        </authorList>
    </citation>
    <scope>NUCLEOTIDE SEQUENCE [LARGE SCALE GENOMIC DNA]</scope>
    <source>
        <strain evidence="2 3">JCM 16418</strain>
    </source>
</reference>
<dbReference type="AlphaFoldDB" id="W7YY02"/>
<feature type="transmembrane region" description="Helical" evidence="1">
    <location>
        <begin position="105"/>
        <end position="126"/>
    </location>
</feature>
<feature type="transmembrane region" description="Helical" evidence="1">
    <location>
        <begin position="207"/>
        <end position="231"/>
    </location>
</feature>
<gene>
    <name evidence="2" type="ORF">JCM16418_3684</name>
</gene>
<dbReference type="eggNOG" id="ENOG5033C3C">
    <property type="taxonomic scope" value="Bacteria"/>
</dbReference>
<accession>W7YY02</accession>
<comment type="caution">
    <text evidence="2">The sequence shown here is derived from an EMBL/GenBank/DDBJ whole genome shotgun (WGS) entry which is preliminary data.</text>
</comment>
<keyword evidence="1" id="KW-0472">Membrane</keyword>
<keyword evidence="3" id="KW-1185">Reference proteome</keyword>
<proteinExistence type="predicted"/>
<feature type="transmembrane region" description="Helical" evidence="1">
    <location>
        <begin position="21"/>
        <end position="44"/>
    </location>
</feature>
<sequence>MSNLKQAWWITQKDIKNEKRYFFWTFIFAGYMAFTISIMIMGQSNADVRFLNPITDFMMLMIMTFLGFYFSRRSFKYLSEDSYTQMLIYFRTLPISPQIVMTYRLLQTFLALAINSIVFFGLLYVVSPSIQEQLAGMGYVAFILTWLGYAMITNAIYIYAEFLNRGKKYFWISSAFVPLMIVIALIINLCGGNLFNLTVEMSHQMGILSPLMWGMLLIGVISLYISSIVTLRKLQTRDLV</sequence>
<feature type="transmembrane region" description="Helical" evidence="1">
    <location>
        <begin position="138"/>
        <end position="157"/>
    </location>
</feature>
<dbReference type="OrthoDB" id="2678055at2"/>
<dbReference type="Proteomes" id="UP000019364">
    <property type="component" value="Unassembled WGS sequence"/>
</dbReference>
<dbReference type="RefSeq" id="WP_036651130.1">
    <property type="nucleotide sequence ID" value="NZ_BAVZ01000012.1"/>
</dbReference>
<evidence type="ECO:0000256" key="1">
    <source>
        <dbReference type="SAM" id="Phobius"/>
    </source>
</evidence>
<dbReference type="EMBL" id="BAVZ01000012">
    <property type="protein sequence ID" value="GAF09541.1"/>
    <property type="molecule type" value="Genomic_DNA"/>
</dbReference>
<dbReference type="STRING" id="1236976.JCM16418_3684"/>
<evidence type="ECO:0000313" key="3">
    <source>
        <dbReference type="Proteomes" id="UP000019364"/>
    </source>
</evidence>
<evidence type="ECO:0000313" key="2">
    <source>
        <dbReference type="EMBL" id="GAF09541.1"/>
    </source>
</evidence>
<protein>
    <recommendedName>
        <fullName evidence="4">ABC transporter permease protein</fullName>
    </recommendedName>
</protein>
<organism evidence="2 3">
    <name type="scientific">Paenibacillus pini JCM 16418</name>
    <dbReference type="NCBI Taxonomy" id="1236976"/>
    <lineage>
        <taxon>Bacteria</taxon>
        <taxon>Bacillati</taxon>
        <taxon>Bacillota</taxon>
        <taxon>Bacilli</taxon>
        <taxon>Bacillales</taxon>
        <taxon>Paenibacillaceae</taxon>
        <taxon>Paenibacillus</taxon>
    </lineage>
</organism>
<evidence type="ECO:0008006" key="4">
    <source>
        <dbReference type="Google" id="ProtNLM"/>
    </source>
</evidence>
<feature type="transmembrane region" description="Helical" evidence="1">
    <location>
        <begin position="169"/>
        <end position="187"/>
    </location>
</feature>